<evidence type="ECO:0000259" key="2">
    <source>
        <dbReference type="Pfam" id="PF04326"/>
    </source>
</evidence>
<keyword evidence="4" id="KW-1185">Reference proteome</keyword>
<proteinExistence type="predicted"/>
<dbReference type="Proteomes" id="UP000076837">
    <property type="component" value="Unassembled WGS sequence"/>
</dbReference>
<gene>
    <name evidence="3" type="ORF">ST47_g755</name>
</gene>
<sequence>MTSSHYLGPGKPRFAPTTWEEIEIAVDAGILDEGRWVELKKEIPAKSKGSNKELAKDLASLSVDGGTLIVGIEESSAGVAGTIVGADLSSLQIRMNQVTQSTIRPPLHISTHTLPHPDNTDLGVMVVSVPASASAPHMVDGSYWGRTEHGKTTLSDDQSGRTSEHPKQRTARPGNSPSGSSRSPRPTPPLSRMRFTGHPRHALAELIPDTTGIHSPKLIEADQSDRHPDGWSATSLRKQDPRINELARVSVLVDDAGAWSLVSGAATRHQRNDNIGDLCVYTRHILEFTHIACSAVATFSTGKAPYYGEWRVGVLIDNLNGTKPAEAHYPNAYSFGELEPFKRPAYQSVVTTTTQELEEHPSQVVERLHKNLLRGMGLDSYYFPYTTLTEKITVM</sequence>
<evidence type="ECO:0000313" key="4">
    <source>
        <dbReference type="Proteomes" id="UP000076837"/>
    </source>
</evidence>
<dbReference type="AlphaFoldDB" id="A0A163LT73"/>
<feature type="region of interest" description="Disordered" evidence="1">
    <location>
        <begin position="139"/>
        <end position="195"/>
    </location>
</feature>
<organism evidence="3 4">
    <name type="scientific">Didymella rabiei</name>
    <name type="common">Chickpea ascochyta blight fungus</name>
    <name type="synonym">Mycosphaerella rabiei</name>
    <dbReference type="NCBI Taxonomy" id="5454"/>
    <lineage>
        <taxon>Eukaryota</taxon>
        <taxon>Fungi</taxon>
        <taxon>Dikarya</taxon>
        <taxon>Ascomycota</taxon>
        <taxon>Pezizomycotina</taxon>
        <taxon>Dothideomycetes</taxon>
        <taxon>Pleosporomycetidae</taxon>
        <taxon>Pleosporales</taxon>
        <taxon>Pleosporineae</taxon>
        <taxon>Didymellaceae</taxon>
        <taxon>Ascochyta</taxon>
    </lineage>
</organism>
<feature type="compositionally biased region" description="Low complexity" evidence="1">
    <location>
        <begin position="172"/>
        <end position="194"/>
    </location>
</feature>
<reference evidence="3 4" key="1">
    <citation type="journal article" date="2016" name="Sci. Rep.">
        <title>Draft genome sequencing and secretome analysis of fungal phytopathogen Ascochyta rabiei provides insight into the necrotrophic effector repertoire.</title>
        <authorList>
            <person name="Verma S."/>
            <person name="Gazara R.K."/>
            <person name="Nizam S."/>
            <person name="Parween S."/>
            <person name="Chattopadhyay D."/>
            <person name="Verma P.K."/>
        </authorList>
    </citation>
    <scope>NUCLEOTIDE SEQUENCE [LARGE SCALE GENOMIC DNA]</scope>
    <source>
        <strain evidence="3 4">ArDII</strain>
    </source>
</reference>
<dbReference type="Gene3D" id="3.30.950.30">
    <property type="entry name" value="Schlafen, AAA domain"/>
    <property type="match status" value="1"/>
</dbReference>
<dbReference type="InterPro" id="IPR007421">
    <property type="entry name" value="Schlafen_AlbA_2_dom"/>
</dbReference>
<dbReference type="Pfam" id="PF04326">
    <property type="entry name" value="SLFN_AlbA_2"/>
    <property type="match status" value="1"/>
</dbReference>
<name>A0A163LT73_DIDRA</name>
<dbReference type="InterPro" id="IPR038461">
    <property type="entry name" value="Schlafen_AlbA_2_dom_sf"/>
</dbReference>
<dbReference type="EMBL" id="JYNV01000035">
    <property type="protein sequence ID" value="KZM28097.1"/>
    <property type="molecule type" value="Genomic_DNA"/>
</dbReference>
<accession>A0A163LT73</accession>
<evidence type="ECO:0000313" key="3">
    <source>
        <dbReference type="EMBL" id="KZM28097.1"/>
    </source>
</evidence>
<protein>
    <submittedName>
        <fullName evidence="3">ATP binding</fullName>
    </submittedName>
</protein>
<comment type="caution">
    <text evidence="3">The sequence shown here is derived from an EMBL/GenBank/DDBJ whole genome shotgun (WGS) entry which is preliminary data.</text>
</comment>
<evidence type="ECO:0000256" key="1">
    <source>
        <dbReference type="SAM" id="MobiDB-lite"/>
    </source>
</evidence>
<feature type="compositionally biased region" description="Basic and acidic residues" evidence="1">
    <location>
        <begin position="158"/>
        <end position="167"/>
    </location>
</feature>
<feature type="domain" description="Schlafen AlbA-2" evidence="2">
    <location>
        <begin position="33"/>
        <end position="153"/>
    </location>
</feature>